<sequence length="787" mass="81572">MASRRSRLGWGVGVAAVVAASGVLVAGGLAGGPTPWSGEDDLRRPGGTAAEGPASGPVETHAVELEVQGDGRRAELGRQKTERFSMLGVTWTDPKAAAAVKVEARTRAIGSGEWSRWLVLEPERGAVDVERAARGGTEPAWVGPSDGVEVRVTGEGRVSDALPEGLRLDMIDPGAGSGTGGTGARNAAYVGGGTPFGVRPVNDPVSPEPELPGSGESEGPSAEPSPTAPAEPSAEPTPEPSLTPEPSAPATPSVPPTSEPPTGSPSPSAPETTEPPAPPSSAPRPPIVSRAAWGADESMSLEEPVYLPDGRIKAVVVHHTAETNNYDCADSPAIVRGIYAYHTRTLGWRDLGYNFLVDKCGKVFEGRKGGVDRPVMGAHAYGFNTETTGISVLGTHTDVNAASAALTAVARVAAWKLGQYGVKPDDTASLTAGADGRSLAGQSWKKGAVRTLPAIHGHRDGFNTLCPGDRLYAQLNTIRARAAGPVTGLAVTSVTGGGAKDGTTYTRSEITVEWKASTPASLISRYELLVNGKVAVTTKGSVRTATTALPLGTHRVAVRAIHQSGKAATTPTATVVAETTAPTFTTRPTLGLRSGIVEANAVPVRLTWAATDNTALRNVRLLAPVAKTYAATTTGANHTAVPGTATAWQMRATDLAGNVRNASPSFTPVVLQETAATRSGTWTTRSDSRYLGGKSYSSSAKGAKLTYTFTGRSAALVFSRASSSGQVHVLVDGKRVKTVDLKSSTTRYRDALWTQTWDTSAKRTVTVEVVATSGRPTITTDGLVYIR</sequence>
<dbReference type="SUPFAM" id="SSF55846">
    <property type="entry name" value="N-acetylmuramoyl-L-alanine amidase-like"/>
    <property type="match status" value="1"/>
</dbReference>
<evidence type="ECO:0000313" key="9">
    <source>
        <dbReference type="Proteomes" id="UP000517765"/>
    </source>
</evidence>
<dbReference type="PANTHER" id="PTHR11022:SF41">
    <property type="entry name" value="PEPTIDOGLYCAN-RECOGNITION PROTEIN LC-RELATED"/>
    <property type="match status" value="1"/>
</dbReference>
<dbReference type="InterPro" id="IPR013783">
    <property type="entry name" value="Ig-like_fold"/>
</dbReference>
<dbReference type="SMART" id="SM00701">
    <property type="entry name" value="PGRP"/>
    <property type="match status" value="1"/>
</dbReference>
<feature type="compositionally biased region" description="Low complexity" evidence="2">
    <location>
        <begin position="211"/>
        <end position="234"/>
    </location>
</feature>
<evidence type="ECO:0000313" key="5">
    <source>
        <dbReference type="EMBL" id="MBB1252375.1"/>
    </source>
</evidence>
<dbReference type="InterPro" id="IPR015510">
    <property type="entry name" value="PGRP"/>
</dbReference>
<dbReference type="GO" id="GO:0008745">
    <property type="term" value="F:N-acetylmuramoyl-L-alanine amidase activity"/>
    <property type="evidence" value="ECO:0007669"/>
    <property type="project" value="InterPro"/>
</dbReference>
<dbReference type="GO" id="GO:0005975">
    <property type="term" value="P:carbohydrate metabolic process"/>
    <property type="evidence" value="ECO:0007669"/>
    <property type="project" value="UniProtKB-ARBA"/>
</dbReference>
<evidence type="ECO:0000256" key="1">
    <source>
        <dbReference type="ARBA" id="ARBA00007553"/>
    </source>
</evidence>
<evidence type="ECO:0000313" key="6">
    <source>
        <dbReference type="EMBL" id="MBB1257626.1"/>
    </source>
</evidence>
<dbReference type="InterPro" id="IPR002502">
    <property type="entry name" value="Amidase_domain"/>
</dbReference>
<dbReference type="PANTHER" id="PTHR11022">
    <property type="entry name" value="PEPTIDOGLYCAN RECOGNITION PROTEIN"/>
    <property type="match status" value="1"/>
</dbReference>
<dbReference type="Proteomes" id="UP000517765">
    <property type="component" value="Unassembled WGS sequence"/>
</dbReference>
<evidence type="ECO:0000259" key="4">
    <source>
        <dbReference type="SMART" id="SM00701"/>
    </source>
</evidence>
<dbReference type="Proteomes" id="UP000320857">
    <property type="component" value="Unassembled WGS sequence"/>
</dbReference>
<dbReference type="EMBL" id="JABJWZ010000014">
    <property type="protein sequence ID" value="MBB1252375.1"/>
    <property type="molecule type" value="Genomic_DNA"/>
</dbReference>
<evidence type="ECO:0000313" key="8">
    <source>
        <dbReference type="Proteomes" id="UP000320857"/>
    </source>
</evidence>
<evidence type="ECO:0000256" key="2">
    <source>
        <dbReference type="SAM" id="MobiDB-lite"/>
    </source>
</evidence>
<keyword evidence="8" id="KW-1185">Reference proteome</keyword>
<dbReference type="SMART" id="SM00644">
    <property type="entry name" value="Ami_2"/>
    <property type="match status" value="1"/>
</dbReference>
<feature type="region of interest" description="Disordered" evidence="2">
    <location>
        <begin position="29"/>
        <end position="60"/>
    </location>
</feature>
<name>A0A5P0YQ63_9ACTN</name>
<evidence type="ECO:0000313" key="10">
    <source>
        <dbReference type="Proteomes" id="UP000525686"/>
    </source>
</evidence>
<dbReference type="Pfam" id="PF01510">
    <property type="entry name" value="Amidase_2"/>
    <property type="match status" value="1"/>
</dbReference>
<dbReference type="InterPro" id="IPR036505">
    <property type="entry name" value="Amidase/PGRP_sf"/>
</dbReference>
<reference evidence="9 10" key="2">
    <citation type="submission" date="2020-05" db="EMBL/GenBank/DDBJ databases">
        <title>Classification of alakaliphilic streptomycetes isolated from an alkaline soil next to Lonar Crater, India and a proposal for the recognition of Streptomyces alkaliterrae sp. nov.</title>
        <authorList>
            <person name="Golinska P."/>
        </authorList>
    </citation>
    <scope>NUCLEOTIDE SEQUENCE [LARGE SCALE GENOMIC DNA]</scope>
    <source>
        <strain evidence="10">OF3</strain>
        <strain evidence="9">OF8</strain>
    </source>
</reference>
<feature type="domain" description="Peptidoglycan recognition protein family" evidence="4">
    <location>
        <begin position="285"/>
        <end position="437"/>
    </location>
</feature>
<evidence type="ECO:0000259" key="3">
    <source>
        <dbReference type="SMART" id="SM00644"/>
    </source>
</evidence>
<dbReference type="Proteomes" id="UP000525686">
    <property type="component" value="Unassembled WGS sequence"/>
</dbReference>
<accession>A0A5P0YQ63</accession>
<dbReference type="EMBL" id="JABJXA010000006">
    <property type="protein sequence ID" value="MBB1257626.1"/>
    <property type="molecule type" value="Genomic_DNA"/>
</dbReference>
<dbReference type="GO" id="GO:0009253">
    <property type="term" value="P:peptidoglycan catabolic process"/>
    <property type="evidence" value="ECO:0007669"/>
    <property type="project" value="InterPro"/>
</dbReference>
<dbReference type="AlphaFoldDB" id="A0A5P0YQ63"/>
<comment type="similarity">
    <text evidence="1">Belongs to the N-acetylmuramoyl-L-alanine amidase 2 family.</text>
</comment>
<dbReference type="Gene3D" id="3.40.80.10">
    <property type="entry name" value="Peptidoglycan recognition protein-like"/>
    <property type="match status" value="1"/>
</dbReference>
<evidence type="ECO:0000313" key="7">
    <source>
        <dbReference type="EMBL" id="MQS02493.1"/>
    </source>
</evidence>
<organism evidence="7 8">
    <name type="scientific">Streptomyces alkaliterrae</name>
    <dbReference type="NCBI Taxonomy" id="2213162"/>
    <lineage>
        <taxon>Bacteria</taxon>
        <taxon>Bacillati</taxon>
        <taxon>Actinomycetota</taxon>
        <taxon>Actinomycetes</taxon>
        <taxon>Kitasatosporales</taxon>
        <taxon>Streptomycetaceae</taxon>
        <taxon>Streptomyces</taxon>
    </lineage>
</organism>
<gene>
    <name evidence="7" type="ORF">FNX44_011510</name>
    <name evidence="5" type="ORF">H3146_03170</name>
    <name evidence="6" type="ORF">H3147_02105</name>
</gene>
<feature type="region of interest" description="Disordered" evidence="2">
    <location>
        <begin position="167"/>
        <end position="288"/>
    </location>
</feature>
<comment type="caution">
    <text evidence="7">The sequence shown here is derived from an EMBL/GenBank/DDBJ whole genome shotgun (WGS) entry which is preliminary data.</text>
</comment>
<protein>
    <submittedName>
        <fullName evidence="7">N-acetylmuramoyl-L-alanine amidase</fullName>
    </submittedName>
</protein>
<dbReference type="GO" id="GO:0008270">
    <property type="term" value="F:zinc ion binding"/>
    <property type="evidence" value="ECO:0007669"/>
    <property type="project" value="InterPro"/>
</dbReference>
<dbReference type="InterPro" id="IPR006619">
    <property type="entry name" value="PGRP_domain_met/bac"/>
</dbReference>
<dbReference type="Gene3D" id="2.60.120.260">
    <property type="entry name" value="Galactose-binding domain-like"/>
    <property type="match status" value="1"/>
</dbReference>
<feature type="compositionally biased region" description="Pro residues" evidence="2">
    <location>
        <begin position="235"/>
        <end position="286"/>
    </location>
</feature>
<dbReference type="EMBL" id="VJYK02000094">
    <property type="protein sequence ID" value="MQS02493.1"/>
    <property type="molecule type" value="Genomic_DNA"/>
</dbReference>
<dbReference type="CDD" id="cd06583">
    <property type="entry name" value="PGRP"/>
    <property type="match status" value="1"/>
</dbReference>
<dbReference type="Gene3D" id="2.60.40.10">
    <property type="entry name" value="Immunoglobulins"/>
    <property type="match status" value="1"/>
</dbReference>
<reference evidence="7 8" key="1">
    <citation type="submission" date="2019-10" db="EMBL/GenBank/DDBJ databases">
        <title>Streptomyces sp. nov., a novel actinobacterium isolated from alkaline environment.</title>
        <authorList>
            <person name="Golinska P."/>
        </authorList>
    </citation>
    <scope>NUCLEOTIDE SEQUENCE [LARGE SCALE GENOMIC DNA]</scope>
    <source>
        <strain evidence="7 8">OF1</strain>
    </source>
</reference>
<feature type="domain" description="N-acetylmuramoyl-L-alanine amidase" evidence="3">
    <location>
        <begin position="299"/>
        <end position="468"/>
    </location>
</feature>
<proteinExistence type="inferred from homology"/>
<reference evidence="5" key="3">
    <citation type="journal article" name="Syst. Appl. Microbiol.">
        <title>Streptomyces alkaliterrae sp. nov., isolated from an alkaline soil, and emended descriptions of Streptomyces alkaliphilus, Streptomyces calidiresistens and Streptomyces durbertensis.</title>
        <authorList>
            <person name="Swiecimska M."/>
            <person name="Golinska P."/>
            <person name="Nouioui I."/>
            <person name="Wypij M."/>
            <person name="Rai M."/>
            <person name="Sangal V."/>
            <person name="Goodfellow M."/>
        </authorList>
    </citation>
    <scope>NUCLEOTIDE SEQUENCE</scope>
    <source>
        <strain evidence="5">OF3</strain>
        <strain evidence="6">OF8</strain>
    </source>
</reference>